<feature type="region of interest" description="Disordered" evidence="1">
    <location>
        <begin position="1"/>
        <end position="20"/>
    </location>
</feature>
<feature type="region of interest" description="Disordered" evidence="1">
    <location>
        <begin position="27"/>
        <end position="64"/>
    </location>
</feature>
<keyword evidence="3" id="KW-1185">Reference proteome</keyword>
<evidence type="ECO:0000256" key="1">
    <source>
        <dbReference type="SAM" id="MobiDB-lite"/>
    </source>
</evidence>
<comment type="caution">
    <text evidence="2">The sequence shown here is derived from an EMBL/GenBank/DDBJ whole genome shotgun (WGS) entry which is preliminary data.</text>
</comment>
<name>A0A1R1XY74_9FUNG</name>
<proteinExistence type="predicted"/>
<protein>
    <submittedName>
        <fullName evidence="2">Uncharacterized protein</fullName>
    </submittedName>
</protein>
<evidence type="ECO:0000313" key="3">
    <source>
        <dbReference type="Proteomes" id="UP000187429"/>
    </source>
</evidence>
<gene>
    <name evidence="2" type="ORF">AYI69_g6569</name>
</gene>
<evidence type="ECO:0000313" key="2">
    <source>
        <dbReference type="EMBL" id="OMJ19568.1"/>
    </source>
</evidence>
<reference evidence="3" key="1">
    <citation type="submission" date="2017-01" db="EMBL/GenBank/DDBJ databases">
        <authorList>
            <person name="Wang Y."/>
            <person name="White M."/>
            <person name="Kvist S."/>
            <person name="Moncalvo J.-M."/>
        </authorList>
    </citation>
    <scope>NUCLEOTIDE SEQUENCE [LARGE SCALE GENOMIC DNA]</scope>
    <source>
        <strain evidence="3">ID-206-W2</strain>
    </source>
</reference>
<dbReference type="EMBL" id="LSSM01002969">
    <property type="protein sequence ID" value="OMJ19568.1"/>
    <property type="molecule type" value="Genomic_DNA"/>
</dbReference>
<organism evidence="2 3">
    <name type="scientific">Smittium culicis</name>
    <dbReference type="NCBI Taxonomy" id="133412"/>
    <lineage>
        <taxon>Eukaryota</taxon>
        <taxon>Fungi</taxon>
        <taxon>Fungi incertae sedis</taxon>
        <taxon>Zoopagomycota</taxon>
        <taxon>Kickxellomycotina</taxon>
        <taxon>Harpellomycetes</taxon>
        <taxon>Harpellales</taxon>
        <taxon>Legeriomycetaceae</taxon>
        <taxon>Smittium</taxon>
    </lineage>
</organism>
<dbReference type="AlphaFoldDB" id="A0A1R1XY74"/>
<accession>A0A1R1XY74</accession>
<dbReference type="Proteomes" id="UP000187429">
    <property type="component" value="Unassembled WGS sequence"/>
</dbReference>
<sequence length="160" mass="18106">MERNGGDNDESFRRSLGKQFKERARGMYRVIAGGREQQDDISGGCGQRAGRDNDPFSGQDIAEQGRVPHVAVHIPTRVCQFAQVLQYRRSSGQGAVHVEDSGWGERACIRSDMRRRARVFGRVGERSVEADFRKAGEKGREAATEREWAIHVWAQQPKHR</sequence>